<organism evidence="7 8">
    <name type="scientific">Candidatus Thalassospirochaeta sargassi</name>
    <dbReference type="NCBI Taxonomy" id="3119039"/>
    <lineage>
        <taxon>Bacteria</taxon>
        <taxon>Pseudomonadati</taxon>
        <taxon>Spirochaetota</taxon>
        <taxon>Spirochaetia</taxon>
        <taxon>Spirochaetales</taxon>
        <taxon>Spirochaetaceae</taxon>
        <taxon>Candidatus Thalassospirochaeta</taxon>
    </lineage>
</organism>
<evidence type="ECO:0000259" key="5">
    <source>
        <dbReference type="PROSITE" id="PS50111"/>
    </source>
</evidence>
<dbReference type="GO" id="GO:0004888">
    <property type="term" value="F:transmembrane signaling receptor activity"/>
    <property type="evidence" value="ECO:0007669"/>
    <property type="project" value="InterPro"/>
</dbReference>
<dbReference type="GO" id="GO:0006935">
    <property type="term" value="P:chemotaxis"/>
    <property type="evidence" value="ECO:0007669"/>
    <property type="project" value="UniProtKB-KW"/>
</dbReference>
<comment type="caution">
    <text evidence="7">The sequence shown here is derived from an EMBL/GenBank/DDBJ whole genome shotgun (WGS) entry which is preliminary data.</text>
</comment>
<proteinExistence type="inferred from homology"/>
<gene>
    <name evidence="7" type="ORF">PQJ61_09010</name>
</gene>
<evidence type="ECO:0000313" key="8">
    <source>
        <dbReference type="Proteomes" id="UP001221217"/>
    </source>
</evidence>
<dbReference type="Pfam" id="PF00015">
    <property type="entry name" value="MCPsignal"/>
    <property type="match status" value="1"/>
</dbReference>
<dbReference type="InterPro" id="IPR003660">
    <property type="entry name" value="HAMP_dom"/>
</dbReference>
<accession>A0AAJ1ICU0</accession>
<protein>
    <submittedName>
        <fullName evidence="7">Methyl-accepting chemotaxis protein</fullName>
    </submittedName>
</protein>
<sequence length="656" mass="70041">MTIKRKMFTVVLGELIMFLAIIAAALLMLLPALRLNTEFAQLSELSEQVQTTRLSIIGIVTSPMEIQYEDALVEKAKLTEKFAAVADSSELGGINENVSSALGSILKLEEMFNERWVVLEDNLLEVMEYSEQIMFTKSAPLLNFYKAKLTQRVDDFNYVMERVDSLERNISITDGALNSAYDVIITQDGIISAELSHKIRSIIIRTIIIFIMLITVIIITASIVVGRMVRSISALSEGVSDLRRGKLDTRFSTLSNDDIALLGENLNDFTGELSISIRSIKESSHSNVKMKNELSEAAVNVNSSSEGITRAVGAIREGMVDLDSKVAESGAAVTTVNSTTDQLKGMLEEQTAMIEESTSAVTEMIASVDSVSDITARKTASTEQLVKTAETGGNRLDQTISIIQDITSNLDEIRGTVSIIQTVSAQTNLLAMNAAIEAAHAGDAGAGFSVVAEEIRKLAEASGASSKQIGTVLKDVVGSIEKAAASGDDTKQAFTDINREVTGVAQALNEIKSSMDELSAGGSQILDAMTSLQGFTAGVKDGGDSMADAAGNLEDAFRIVERVSSGVLSQIGGISSQLEEITNAAGVVSGISRRLNSEAEKLEAEVERFSLNVEVDSVSVSPAETDEVADLQFVEDAEKAAGTELFAALVVDEAAD</sequence>
<dbReference type="GO" id="GO:0005886">
    <property type="term" value="C:plasma membrane"/>
    <property type="evidence" value="ECO:0007669"/>
    <property type="project" value="TreeGrafter"/>
</dbReference>
<dbReference type="PANTHER" id="PTHR43531">
    <property type="entry name" value="PROTEIN ICFG"/>
    <property type="match status" value="1"/>
</dbReference>
<dbReference type="Pfam" id="PF00672">
    <property type="entry name" value="HAMP"/>
    <property type="match status" value="1"/>
</dbReference>
<dbReference type="PROSITE" id="PS50885">
    <property type="entry name" value="HAMP"/>
    <property type="match status" value="1"/>
</dbReference>
<feature type="domain" description="HAMP" evidence="6">
    <location>
        <begin position="226"/>
        <end position="278"/>
    </location>
</feature>
<keyword evidence="1" id="KW-0145">Chemotaxis</keyword>
<dbReference type="Gene3D" id="1.10.287.950">
    <property type="entry name" value="Methyl-accepting chemotaxis protein"/>
    <property type="match status" value="1"/>
</dbReference>
<keyword evidence="4" id="KW-1133">Transmembrane helix</keyword>
<evidence type="ECO:0000256" key="1">
    <source>
        <dbReference type="ARBA" id="ARBA00022500"/>
    </source>
</evidence>
<feature type="domain" description="Methyl-accepting transducer" evidence="5">
    <location>
        <begin position="325"/>
        <end position="550"/>
    </location>
</feature>
<dbReference type="PANTHER" id="PTHR43531:SF11">
    <property type="entry name" value="METHYL-ACCEPTING CHEMOTAXIS PROTEIN 3"/>
    <property type="match status" value="1"/>
</dbReference>
<comment type="similarity">
    <text evidence="2">Belongs to the methyl-accepting chemotaxis (MCP) protein family.</text>
</comment>
<keyword evidence="4" id="KW-0472">Membrane</keyword>
<dbReference type="SUPFAM" id="SSF58104">
    <property type="entry name" value="Methyl-accepting chemotaxis protein (MCP) signaling domain"/>
    <property type="match status" value="1"/>
</dbReference>
<evidence type="ECO:0000256" key="2">
    <source>
        <dbReference type="ARBA" id="ARBA00029447"/>
    </source>
</evidence>
<dbReference type="SMART" id="SM00283">
    <property type="entry name" value="MA"/>
    <property type="match status" value="1"/>
</dbReference>
<dbReference type="PRINTS" id="PR00260">
    <property type="entry name" value="CHEMTRNSDUCR"/>
</dbReference>
<dbReference type="InterPro" id="IPR051310">
    <property type="entry name" value="MCP_chemotaxis"/>
</dbReference>
<evidence type="ECO:0000256" key="4">
    <source>
        <dbReference type="SAM" id="Phobius"/>
    </source>
</evidence>
<dbReference type="CDD" id="cd06225">
    <property type="entry name" value="HAMP"/>
    <property type="match status" value="1"/>
</dbReference>
<dbReference type="GO" id="GO:0007165">
    <property type="term" value="P:signal transduction"/>
    <property type="evidence" value="ECO:0007669"/>
    <property type="project" value="UniProtKB-KW"/>
</dbReference>
<dbReference type="PROSITE" id="PS50111">
    <property type="entry name" value="CHEMOTAXIS_TRANSDUC_2"/>
    <property type="match status" value="1"/>
</dbReference>
<reference evidence="7 8" key="1">
    <citation type="submission" date="2022-12" db="EMBL/GenBank/DDBJ databases">
        <title>Metagenome assembled genome from gulf of manar.</title>
        <authorList>
            <person name="Kohli P."/>
            <person name="Pk S."/>
            <person name="Venkata Ramana C."/>
            <person name="Sasikala C."/>
        </authorList>
    </citation>
    <scope>NUCLEOTIDE SEQUENCE [LARGE SCALE GENOMIC DNA]</scope>
    <source>
        <strain evidence="7">JB008</strain>
    </source>
</reference>
<dbReference type="Proteomes" id="UP001221217">
    <property type="component" value="Unassembled WGS sequence"/>
</dbReference>
<evidence type="ECO:0000259" key="6">
    <source>
        <dbReference type="PROSITE" id="PS50885"/>
    </source>
</evidence>
<keyword evidence="3" id="KW-0807">Transducer</keyword>
<dbReference type="InterPro" id="IPR004090">
    <property type="entry name" value="Chemotax_Me-accpt_rcpt"/>
</dbReference>
<evidence type="ECO:0000313" key="7">
    <source>
        <dbReference type="EMBL" id="MDC7226889.1"/>
    </source>
</evidence>
<keyword evidence="4" id="KW-0812">Transmembrane</keyword>
<dbReference type="InterPro" id="IPR004089">
    <property type="entry name" value="MCPsignal_dom"/>
</dbReference>
<evidence type="ECO:0000256" key="3">
    <source>
        <dbReference type="PROSITE-ProRule" id="PRU00284"/>
    </source>
</evidence>
<dbReference type="AlphaFoldDB" id="A0AAJ1ICU0"/>
<dbReference type="SMART" id="SM00304">
    <property type="entry name" value="HAMP"/>
    <property type="match status" value="1"/>
</dbReference>
<dbReference type="Gene3D" id="6.10.340.10">
    <property type="match status" value="1"/>
</dbReference>
<feature type="transmembrane region" description="Helical" evidence="4">
    <location>
        <begin position="202"/>
        <end position="225"/>
    </location>
</feature>
<name>A0AAJ1ICU0_9SPIO</name>
<dbReference type="EMBL" id="JAQQAL010000018">
    <property type="protein sequence ID" value="MDC7226889.1"/>
    <property type="molecule type" value="Genomic_DNA"/>
</dbReference>